<feature type="signal peptide" evidence="2">
    <location>
        <begin position="1"/>
        <end position="30"/>
    </location>
</feature>
<dbReference type="InterPro" id="IPR009030">
    <property type="entry name" value="Growth_fac_rcpt_cys_sf"/>
</dbReference>
<organism evidence="5 6">
    <name type="scientific">Ganoderma sinense ZZ0214-1</name>
    <dbReference type="NCBI Taxonomy" id="1077348"/>
    <lineage>
        <taxon>Eukaryota</taxon>
        <taxon>Fungi</taxon>
        <taxon>Dikarya</taxon>
        <taxon>Basidiomycota</taxon>
        <taxon>Agaricomycotina</taxon>
        <taxon>Agaricomycetes</taxon>
        <taxon>Polyporales</taxon>
        <taxon>Polyporaceae</taxon>
        <taxon>Ganoderma</taxon>
    </lineage>
</organism>
<dbReference type="Pfam" id="PF21671">
    <property type="entry name" value="CPL1-like"/>
    <property type="match status" value="1"/>
</dbReference>
<evidence type="ECO:0000259" key="4">
    <source>
        <dbReference type="Pfam" id="PF21671"/>
    </source>
</evidence>
<protein>
    <submittedName>
        <fullName evidence="5">Uncharacterized protein</fullName>
    </submittedName>
</protein>
<dbReference type="EMBL" id="AYKW01000004">
    <property type="protein sequence ID" value="PIL35200.1"/>
    <property type="molecule type" value="Genomic_DNA"/>
</dbReference>
<feature type="region of interest" description="Disordered" evidence="1">
    <location>
        <begin position="211"/>
        <end position="230"/>
    </location>
</feature>
<name>A0A2G8SN67_9APHY</name>
<evidence type="ECO:0000313" key="6">
    <source>
        <dbReference type="Proteomes" id="UP000230002"/>
    </source>
</evidence>
<keyword evidence="2" id="KW-0732">Signal</keyword>
<feature type="chain" id="PRO_5013836171" evidence="2">
    <location>
        <begin position="31"/>
        <end position="339"/>
    </location>
</feature>
<dbReference type="InterPro" id="IPR048661">
    <property type="entry name" value="CPL1-like"/>
</dbReference>
<sequence length="339" mass="34097">MVAFAMRGSVCSVALLAAALLAVAPSVVVAASCAAGSFSPNGQAPCTPCALGTFQPDAGQTSCRAAQAGWSASGTGPGGSGAKAQTICKEGTFATKEGSAACTPCPAGSYCNGEGCTWPTPCPPGYFSDTPGAGQMCKACPKGTFQANHGATSCCLCCSGFYNDQTSQTHCFQCPVRGASSPAGATASKQCSSKPNGGLPTCTESSLGTCPKTGGSPTHAPAARRRNMKRDVCPGGTKSCPLYGSTSGRGFLKGYECVDVEHDLESCGGCVLNDSPFGQPAPDGGRDCSAIPFVHDVRCAGGACVVDKCRDGYVPAADKGSCVAKIEADRPTAVWRVQF</sequence>
<dbReference type="PANTHER" id="PTHR35192:SF2">
    <property type="entry name" value="APPLE DOMAIN-CONTAINING PROTEIN"/>
    <property type="match status" value="1"/>
</dbReference>
<evidence type="ECO:0000256" key="2">
    <source>
        <dbReference type="SAM" id="SignalP"/>
    </source>
</evidence>
<dbReference type="InterPro" id="IPR011641">
    <property type="entry name" value="Tyr-kin_ephrin_A/B_rcpt-like"/>
</dbReference>
<proteinExistence type="predicted"/>
<accession>A0A2G8SN67</accession>
<evidence type="ECO:0000313" key="5">
    <source>
        <dbReference type="EMBL" id="PIL35200.1"/>
    </source>
</evidence>
<evidence type="ECO:0000256" key="1">
    <source>
        <dbReference type="SAM" id="MobiDB-lite"/>
    </source>
</evidence>
<feature type="domain" description="Tyrosine-protein kinase ephrin type A/B receptor-like" evidence="3">
    <location>
        <begin position="36"/>
        <end position="65"/>
    </location>
</feature>
<dbReference type="SUPFAM" id="SSF57184">
    <property type="entry name" value="Growth factor receptor domain"/>
    <property type="match status" value="1"/>
</dbReference>
<dbReference type="Pfam" id="PF07699">
    <property type="entry name" value="Ephrin_rec_like"/>
    <property type="match status" value="1"/>
</dbReference>
<dbReference type="Proteomes" id="UP000230002">
    <property type="component" value="Unassembled WGS sequence"/>
</dbReference>
<dbReference type="OrthoDB" id="439917at2759"/>
<dbReference type="STRING" id="1077348.A0A2G8SN67"/>
<gene>
    <name evidence="5" type="ORF">GSI_02990</name>
</gene>
<keyword evidence="6" id="KW-1185">Reference proteome</keyword>
<dbReference type="PANTHER" id="PTHR35192">
    <property type="entry name" value="PROTEIN, PUTATIVE-RELATED"/>
    <property type="match status" value="1"/>
</dbReference>
<dbReference type="SMART" id="SM01411">
    <property type="entry name" value="Ephrin_rec_like"/>
    <property type="match status" value="3"/>
</dbReference>
<dbReference type="Gene3D" id="2.10.50.10">
    <property type="entry name" value="Tumor Necrosis Factor Receptor, subunit A, domain 2"/>
    <property type="match status" value="2"/>
</dbReference>
<evidence type="ECO:0000259" key="3">
    <source>
        <dbReference type="Pfam" id="PF07699"/>
    </source>
</evidence>
<dbReference type="AlphaFoldDB" id="A0A2G8SN67"/>
<comment type="caution">
    <text evidence="5">The sequence shown here is derived from an EMBL/GenBank/DDBJ whole genome shotgun (WGS) entry which is preliminary data.</text>
</comment>
<reference evidence="5 6" key="1">
    <citation type="journal article" date="2015" name="Sci. Rep.">
        <title>Chromosome-level genome map provides insights into diverse defense mechanisms in the medicinal fungus Ganoderma sinense.</title>
        <authorList>
            <person name="Zhu Y."/>
            <person name="Xu J."/>
            <person name="Sun C."/>
            <person name="Zhou S."/>
            <person name="Xu H."/>
            <person name="Nelson D.R."/>
            <person name="Qian J."/>
            <person name="Song J."/>
            <person name="Luo H."/>
            <person name="Xiang L."/>
            <person name="Li Y."/>
            <person name="Xu Z."/>
            <person name="Ji A."/>
            <person name="Wang L."/>
            <person name="Lu S."/>
            <person name="Hayward A."/>
            <person name="Sun W."/>
            <person name="Li X."/>
            <person name="Schwartz D.C."/>
            <person name="Wang Y."/>
            <person name="Chen S."/>
        </authorList>
    </citation>
    <scope>NUCLEOTIDE SEQUENCE [LARGE SCALE GENOMIC DNA]</scope>
    <source>
        <strain evidence="5 6">ZZ0214-1</strain>
    </source>
</reference>
<dbReference type="InterPro" id="IPR038955">
    <property type="entry name" value="PriA/CPL1_fungi"/>
</dbReference>
<dbReference type="PROSITE" id="PS51257">
    <property type="entry name" value="PROKAR_LIPOPROTEIN"/>
    <property type="match status" value="1"/>
</dbReference>
<feature type="domain" description="Protein CPL1-like" evidence="4">
    <location>
        <begin position="255"/>
        <end position="323"/>
    </location>
</feature>